<reference evidence="2 3" key="1">
    <citation type="journal article" date="2019" name="Int. J. Syst. Evol. Microbiol.">
        <title>The Global Catalogue of Microorganisms (GCM) 10K type strain sequencing project: providing services to taxonomists for standard genome sequencing and annotation.</title>
        <authorList>
            <consortium name="The Broad Institute Genomics Platform"/>
            <consortium name="The Broad Institute Genome Sequencing Center for Infectious Disease"/>
            <person name="Wu L."/>
            <person name="Ma J."/>
        </authorList>
    </citation>
    <scope>NUCLEOTIDE SEQUENCE [LARGE SCALE GENOMIC DNA]</scope>
    <source>
        <strain evidence="2 3">JCM 3272</strain>
    </source>
</reference>
<name>A0ABN3FXR6_9ACTN</name>
<gene>
    <name evidence="2" type="ORF">GCM10010170_021370</name>
</gene>
<keyword evidence="3" id="KW-1185">Reference proteome</keyword>
<feature type="region of interest" description="Disordered" evidence="1">
    <location>
        <begin position="1"/>
        <end position="80"/>
    </location>
</feature>
<evidence type="ECO:0000256" key="1">
    <source>
        <dbReference type="SAM" id="MobiDB-lite"/>
    </source>
</evidence>
<evidence type="ECO:0000313" key="3">
    <source>
        <dbReference type="Proteomes" id="UP001501444"/>
    </source>
</evidence>
<evidence type="ECO:0000313" key="2">
    <source>
        <dbReference type="EMBL" id="GAA2339348.1"/>
    </source>
</evidence>
<protein>
    <submittedName>
        <fullName evidence="2">Uncharacterized protein</fullName>
    </submittedName>
</protein>
<dbReference type="EMBL" id="BAAARV010000019">
    <property type="protein sequence ID" value="GAA2339348.1"/>
    <property type="molecule type" value="Genomic_DNA"/>
</dbReference>
<sequence length="80" mass="8072">MAGRATAAASIWIHVTRGEHPFAPNRRSPATIPGAPRTPASTSTAPGGPPAPTSLATTTPRYAKPSASSPTNSPNIDLAD</sequence>
<proteinExistence type="predicted"/>
<accession>A0ABN3FXR6</accession>
<feature type="compositionally biased region" description="Polar residues" evidence="1">
    <location>
        <begin position="66"/>
        <end position="80"/>
    </location>
</feature>
<organism evidence="2 3">
    <name type="scientific">Dactylosporangium salmoneum</name>
    <dbReference type="NCBI Taxonomy" id="53361"/>
    <lineage>
        <taxon>Bacteria</taxon>
        <taxon>Bacillati</taxon>
        <taxon>Actinomycetota</taxon>
        <taxon>Actinomycetes</taxon>
        <taxon>Micromonosporales</taxon>
        <taxon>Micromonosporaceae</taxon>
        <taxon>Dactylosporangium</taxon>
    </lineage>
</organism>
<comment type="caution">
    <text evidence="2">The sequence shown here is derived from an EMBL/GenBank/DDBJ whole genome shotgun (WGS) entry which is preliminary data.</text>
</comment>
<dbReference type="Proteomes" id="UP001501444">
    <property type="component" value="Unassembled WGS sequence"/>
</dbReference>